<dbReference type="PANTHER" id="PTHR30613">
    <property type="entry name" value="UNCHARACTERIZED PROTEIN YBIU-RELATED"/>
    <property type="match status" value="1"/>
</dbReference>
<accession>A0AA38RWU1</accession>
<reference evidence="1" key="1">
    <citation type="submission" date="2022-07" db="EMBL/GenBank/DDBJ databases">
        <title>Fungi with potential for degradation of polypropylene.</title>
        <authorList>
            <person name="Gostincar C."/>
        </authorList>
    </citation>
    <scope>NUCLEOTIDE SEQUENCE</scope>
    <source>
        <strain evidence="1">EXF-13287</strain>
    </source>
</reference>
<dbReference type="AlphaFoldDB" id="A0AA38RWU1"/>
<organism evidence="1 2">
    <name type="scientific">Coniochaeta hoffmannii</name>
    <dbReference type="NCBI Taxonomy" id="91930"/>
    <lineage>
        <taxon>Eukaryota</taxon>
        <taxon>Fungi</taxon>
        <taxon>Dikarya</taxon>
        <taxon>Ascomycota</taxon>
        <taxon>Pezizomycotina</taxon>
        <taxon>Sordariomycetes</taxon>
        <taxon>Sordariomycetidae</taxon>
        <taxon>Coniochaetales</taxon>
        <taxon>Coniochaetaceae</taxon>
        <taxon>Coniochaeta</taxon>
    </lineage>
</organism>
<keyword evidence="2" id="KW-1185">Reference proteome</keyword>
<dbReference type="PANTHER" id="PTHR30613:SF1">
    <property type="entry name" value="DUF1479 DOMAIN PROTEIN (AFU_ORTHOLOGUE AFUA_5G09280)"/>
    <property type="match status" value="1"/>
</dbReference>
<dbReference type="InterPro" id="IPR010856">
    <property type="entry name" value="Gig2-like"/>
</dbReference>
<comment type="caution">
    <text evidence="1">The sequence shown here is derived from an EMBL/GenBank/DDBJ whole genome shotgun (WGS) entry which is preliminary data.</text>
</comment>
<proteinExistence type="predicted"/>
<name>A0AA38RWU1_9PEZI</name>
<evidence type="ECO:0000313" key="2">
    <source>
        <dbReference type="Proteomes" id="UP001174691"/>
    </source>
</evidence>
<dbReference type="EMBL" id="JANBVN010000022">
    <property type="protein sequence ID" value="KAJ9161459.1"/>
    <property type="molecule type" value="Genomic_DNA"/>
</dbReference>
<dbReference type="Proteomes" id="UP001174691">
    <property type="component" value="Unassembled WGS sequence"/>
</dbReference>
<protein>
    <recommendedName>
        <fullName evidence="3">DUF1479-domain-containing protein</fullName>
    </recommendedName>
</protein>
<dbReference type="InterPro" id="IPR027443">
    <property type="entry name" value="IPNS-like_sf"/>
</dbReference>
<dbReference type="Gene3D" id="2.60.120.330">
    <property type="entry name" value="B-lactam Antibiotic, Isopenicillin N Synthase, Chain"/>
    <property type="match status" value="1"/>
</dbReference>
<sequence length="518" mass="57014">MEDFSQGEPIPLQPRFAEIKKKIVSGNADAIAASWNRLLRELKREIDLINTLGVTETIPSIDFKDVNQLPSTKRKEEFSSKLRHRGIGIIRGVIPEETALAWKRDLDDYLWINPQTRISGSTSDRYKHHTCELFWSPTQVKARAHPNVLAAQKFAMSHWNTPAPRSPSSAAVRAPLVATTFPVTYADRVLIPKHDPWAHHATAACSTAQVDNGSVERWEADGYGRARTYSYIFEGWWEGHDPWDASARVLASPDLYGGAGRCSAFRMFQGWLSLGDSQHEEFSLEREPCNEIERGSGSSGLAVVPLLKHAAAYFLLRPFFSPKTAVYNETLTPTAKWEAFLSEENWTLVPPDEQNSILHGALPSYAQEINNLSHPHLRLGESLVRVPSLGPGDYLVWHPDLIHTAAVPPGANEATMMLCLPACPLTQGNALYLAQQRKAFMLGNPAPDFASGGGGAGRAESYHVGRPGVQDVSEAGGEDGLRAMGLYPWDEGDVETEGEREVVAMANGILFPDGFGVV</sequence>
<dbReference type="SUPFAM" id="SSF51197">
    <property type="entry name" value="Clavaminate synthase-like"/>
    <property type="match status" value="1"/>
</dbReference>
<gene>
    <name evidence="1" type="ORF">NKR19_g2262</name>
</gene>
<evidence type="ECO:0000313" key="1">
    <source>
        <dbReference type="EMBL" id="KAJ9161459.1"/>
    </source>
</evidence>
<evidence type="ECO:0008006" key="3">
    <source>
        <dbReference type="Google" id="ProtNLM"/>
    </source>
</evidence>
<dbReference type="Pfam" id="PF07350">
    <property type="entry name" value="Gig2-like"/>
    <property type="match status" value="1"/>
</dbReference>